<dbReference type="InterPro" id="IPR016032">
    <property type="entry name" value="Sig_transdc_resp-reg_C-effctor"/>
</dbReference>
<dbReference type="PROSITE" id="PS50043">
    <property type="entry name" value="HTH_LUXR_2"/>
    <property type="match status" value="1"/>
</dbReference>
<dbReference type="CDD" id="cd06170">
    <property type="entry name" value="LuxR_C_like"/>
    <property type="match status" value="1"/>
</dbReference>
<dbReference type="EMBL" id="BLAE01000109">
    <property type="protein sequence ID" value="GES16658.1"/>
    <property type="molecule type" value="Genomic_DNA"/>
</dbReference>
<name>A0A5M3XF12_9ACTN</name>
<accession>A0A5M3XF12</accession>
<evidence type="ECO:0000313" key="4">
    <source>
        <dbReference type="EMBL" id="GES16658.1"/>
    </source>
</evidence>
<dbReference type="AlphaFoldDB" id="A0A5M3XF12"/>
<dbReference type="RefSeq" id="WP_170323068.1">
    <property type="nucleotide sequence ID" value="NZ_BAAAHL010000024.1"/>
</dbReference>
<evidence type="ECO:0000259" key="3">
    <source>
        <dbReference type="PROSITE" id="PS50043"/>
    </source>
</evidence>
<dbReference type="InterPro" id="IPR036388">
    <property type="entry name" value="WH-like_DNA-bd_sf"/>
</dbReference>
<dbReference type="Proteomes" id="UP000331127">
    <property type="component" value="Unassembled WGS sequence"/>
</dbReference>
<organism evidence="4 5">
    <name type="scientific">Acrocarpospora macrocephala</name>
    <dbReference type="NCBI Taxonomy" id="150177"/>
    <lineage>
        <taxon>Bacteria</taxon>
        <taxon>Bacillati</taxon>
        <taxon>Actinomycetota</taxon>
        <taxon>Actinomycetes</taxon>
        <taxon>Streptosporangiales</taxon>
        <taxon>Streptosporangiaceae</taxon>
        <taxon>Acrocarpospora</taxon>
    </lineage>
</organism>
<keyword evidence="5" id="KW-1185">Reference proteome</keyword>
<dbReference type="PRINTS" id="PR00038">
    <property type="entry name" value="HTHLUXR"/>
</dbReference>
<proteinExistence type="predicted"/>
<dbReference type="SUPFAM" id="SSF46894">
    <property type="entry name" value="C-terminal effector domain of the bipartite response regulators"/>
    <property type="match status" value="1"/>
</dbReference>
<comment type="caution">
    <text evidence="4">The sequence shown here is derived from an EMBL/GenBank/DDBJ whole genome shotgun (WGS) entry which is preliminary data.</text>
</comment>
<keyword evidence="1" id="KW-0547">Nucleotide-binding</keyword>
<dbReference type="Pfam" id="PF00196">
    <property type="entry name" value="GerE"/>
    <property type="match status" value="1"/>
</dbReference>
<dbReference type="InterPro" id="IPR041664">
    <property type="entry name" value="AAA_16"/>
</dbReference>
<dbReference type="Pfam" id="PF13191">
    <property type="entry name" value="AAA_16"/>
    <property type="match status" value="1"/>
</dbReference>
<dbReference type="GO" id="GO:0006355">
    <property type="term" value="P:regulation of DNA-templated transcription"/>
    <property type="evidence" value="ECO:0007669"/>
    <property type="project" value="InterPro"/>
</dbReference>
<dbReference type="GO" id="GO:0005524">
    <property type="term" value="F:ATP binding"/>
    <property type="evidence" value="ECO:0007669"/>
    <property type="project" value="UniProtKB-KW"/>
</dbReference>
<evidence type="ECO:0000313" key="5">
    <source>
        <dbReference type="Proteomes" id="UP000331127"/>
    </source>
</evidence>
<dbReference type="PROSITE" id="PS00622">
    <property type="entry name" value="HTH_LUXR_1"/>
    <property type="match status" value="1"/>
</dbReference>
<dbReference type="SMART" id="SM00421">
    <property type="entry name" value="HTH_LUXR"/>
    <property type="match status" value="1"/>
</dbReference>
<dbReference type="GO" id="GO:0003677">
    <property type="term" value="F:DNA binding"/>
    <property type="evidence" value="ECO:0007669"/>
    <property type="project" value="InterPro"/>
</dbReference>
<dbReference type="PANTHER" id="PTHR16305">
    <property type="entry name" value="TESTICULAR SOLUBLE ADENYLYL CYCLASE"/>
    <property type="match status" value="1"/>
</dbReference>
<dbReference type="InterPro" id="IPR000792">
    <property type="entry name" value="Tscrpt_reg_LuxR_C"/>
</dbReference>
<dbReference type="InterPro" id="IPR011990">
    <property type="entry name" value="TPR-like_helical_dom_sf"/>
</dbReference>
<evidence type="ECO:0000256" key="1">
    <source>
        <dbReference type="ARBA" id="ARBA00022741"/>
    </source>
</evidence>
<feature type="domain" description="HTH luxR-type" evidence="3">
    <location>
        <begin position="860"/>
        <end position="925"/>
    </location>
</feature>
<reference evidence="4 5" key="1">
    <citation type="submission" date="2019-10" db="EMBL/GenBank/DDBJ databases">
        <title>Whole genome shotgun sequence of Acrocarpospora macrocephala NBRC 16266.</title>
        <authorList>
            <person name="Ichikawa N."/>
            <person name="Kimura A."/>
            <person name="Kitahashi Y."/>
            <person name="Komaki H."/>
            <person name="Oguchi A."/>
        </authorList>
    </citation>
    <scope>NUCLEOTIDE SEQUENCE [LARGE SCALE GENOMIC DNA]</scope>
    <source>
        <strain evidence="4 5">NBRC 16266</strain>
    </source>
</reference>
<dbReference type="Gene3D" id="1.10.10.10">
    <property type="entry name" value="Winged helix-like DNA-binding domain superfamily/Winged helix DNA-binding domain"/>
    <property type="match status" value="1"/>
</dbReference>
<protein>
    <submittedName>
        <fullName evidence="4">LuxR family transcriptional regulator</fullName>
    </submittedName>
</protein>
<dbReference type="PANTHER" id="PTHR16305:SF35">
    <property type="entry name" value="TRANSCRIPTIONAL ACTIVATOR DOMAIN"/>
    <property type="match status" value="1"/>
</dbReference>
<keyword evidence="2" id="KW-0067">ATP-binding</keyword>
<dbReference type="Gene3D" id="1.25.40.10">
    <property type="entry name" value="Tetratricopeptide repeat domain"/>
    <property type="match status" value="1"/>
</dbReference>
<gene>
    <name evidence="4" type="ORF">Amac_102560</name>
</gene>
<dbReference type="SUPFAM" id="SSF48452">
    <property type="entry name" value="TPR-like"/>
    <property type="match status" value="2"/>
</dbReference>
<sequence length="925" mass="98646">MDGLFERGRELDELDVHFARATAGDGRLVVVEGPAGIGKSRLLTEIRRRAEGSMRVLSARGSGLEGEFAFGVVRQLLEAQLTKPERREALLAGAAASAAAVFGEPDSGADGGGATFASLHGLYWLVLNLAEDAPLLLAVDDLHWCDRPSLLFLAYLARRLESQPILLLMGLRDAEPGTDPALLGEITHDPAAISVRPRPLSGAGVAEFIEERLGMAPDGEFLAACHESTGGNPLLLSQLVTALRSEGVRPDAGHVGRVKAIGPQAVSRTVLLRLARLPAEARAVAQAVAVLGDGAGIPTVAKLAGVAEGRLAAATRGLAHADILRPELPLSFVHPLVRDAIYHELSPGERELQHARAAALLRDSGAPAEQVAAQLLHTSPRGERWAAELLREAGRDAMHAGAVDSAVAYLRRALDDTPADTDRGRLLLELGAAEVFTSGRAAAKHLALAYEELAEPASRAAAAGLLGRALLFLGSGEEAASIARRAAAELPDESDDLRMGLEAFEFMTINFRAGDPRHLSRLREYRHLPGGGPGSRMLAAMAAWEAVCTDGNAAECAALALAALAGDHLRAADPALIVFAAIVTLVVTDRPEVVEVWQPVIADTHRRGSLLSAASIHIWHGFSNLRRGDLAAAEESLRTAESEFGLWGHADSSVAICRTFLAETLHERGRSDVSGLLVRLGTIDPGENTTGWWLGTRVVLLTAAGRAGEAVATADELAAHCAAIPDPARLWWRSLKAEALDRLDRRAEAIELTRQELEVTREFGAPWSLGRTLRVLGTLERDEDRLREAVSVLEGSTARLEYAKALAALGATLRRARKPTEAREPLRRALEVASACGAERLAEHVRSELHACGARPRRDALSGVQSLTPGERRVVDLAAAGRTNRDIAQELYVTPGTVEVHLSNAYRKLGIRSRSELERVLAAIP</sequence>
<dbReference type="GO" id="GO:0004016">
    <property type="term" value="F:adenylate cyclase activity"/>
    <property type="evidence" value="ECO:0007669"/>
    <property type="project" value="TreeGrafter"/>
</dbReference>
<evidence type="ECO:0000256" key="2">
    <source>
        <dbReference type="ARBA" id="ARBA00022840"/>
    </source>
</evidence>
<dbReference type="GO" id="GO:0005737">
    <property type="term" value="C:cytoplasm"/>
    <property type="evidence" value="ECO:0007669"/>
    <property type="project" value="TreeGrafter"/>
</dbReference>